<evidence type="ECO:0000256" key="1">
    <source>
        <dbReference type="SAM" id="MobiDB-lite"/>
    </source>
</evidence>
<dbReference type="Proteomes" id="UP001216057">
    <property type="component" value="Unassembled WGS sequence"/>
</dbReference>
<evidence type="ECO:0008006" key="4">
    <source>
        <dbReference type="Google" id="ProtNLM"/>
    </source>
</evidence>
<proteinExistence type="predicted"/>
<feature type="compositionally biased region" description="Low complexity" evidence="1">
    <location>
        <begin position="21"/>
        <end position="37"/>
    </location>
</feature>
<sequence length="46" mass="5188">MGALLSFVASATPDLNQIDALQQQRQRQQDAQHAQQLKTQPDVRLE</sequence>
<evidence type="ECO:0000313" key="2">
    <source>
        <dbReference type="EMBL" id="MDG2946242.1"/>
    </source>
</evidence>
<dbReference type="RefSeq" id="WP_317486029.1">
    <property type="nucleotide sequence ID" value="NZ_JARQTX010000007.1"/>
</dbReference>
<name>A0ABT6ERR0_9PAST</name>
<organism evidence="2 3">
    <name type="scientific">Exercitatus varius</name>
    <dbReference type="NCBI Taxonomy" id="67857"/>
    <lineage>
        <taxon>Bacteria</taxon>
        <taxon>Pseudomonadati</taxon>
        <taxon>Pseudomonadota</taxon>
        <taxon>Gammaproteobacteria</taxon>
        <taxon>Pasteurellales</taxon>
        <taxon>Pasteurellaceae</taxon>
        <taxon>Exercitatus</taxon>
    </lineage>
</organism>
<gene>
    <name evidence="2" type="ORF">P7M32_07345</name>
</gene>
<keyword evidence="3" id="KW-1185">Reference proteome</keyword>
<feature type="region of interest" description="Disordered" evidence="1">
    <location>
        <begin position="21"/>
        <end position="46"/>
    </location>
</feature>
<dbReference type="EMBL" id="JARQTX010000007">
    <property type="protein sequence ID" value="MDG2946242.1"/>
    <property type="molecule type" value="Genomic_DNA"/>
</dbReference>
<evidence type="ECO:0000313" key="3">
    <source>
        <dbReference type="Proteomes" id="UP001216057"/>
    </source>
</evidence>
<comment type="caution">
    <text evidence="2">The sequence shown here is derived from an EMBL/GenBank/DDBJ whole genome shotgun (WGS) entry which is preliminary data.</text>
</comment>
<accession>A0ABT6ERR0</accession>
<protein>
    <recommendedName>
        <fullName evidence="4">ShlB/FhaC/HecB family hemolysin secretion/activation protein</fullName>
    </recommendedName>
</protein>
<reference evidence="2 3" key="1">
    <citation type="submission" date="2023-03" db="EMBL/GenBank/DDBJ databases">
        <title>Classification of Bisgaard taxon 6 and taxon 10 as Exercitatus varius gen. nov., spec. nov.</title>
        <authorList>
            <person name="Christensen H."/>
        </authorList>
    </citation>
    <scope>NUCLEOTIDE SEQUENCE [LARGE SCALE GENOMIC DNA]</scope>
    <source>
        <strain evidence="2 3">23350_01</strain>
    </source>
</reference>